<organism evidence="3 4">
    <name type="scientific">Linum trigynum</name>
    <dbReference type="NCBI Taxonomy" id="586398"/>
    <lineage>
        <taxon>Eukaryota</taxon>
        <taxon>Viridiplantae</taxon>
        <taxon>Streptophyta</taxon>
        <taxon>Embryophyta</taxon>
        <taxon>Tracheophyta</taxon>
        <taxon>Spermatophyta</taxon>
        <taxon>Magnoliopsida</taxon>
        <taxon>eudicotyledons</taxon>
        <taxon>Gunneridae</taxon>
        <taxon>Pentapetalae</taxon>
        <taxon>rosids</taxon>
        <taxon>fabids</taxon>
        <taxon>Malpighiales</taxon>
        <taxon>Linaceae</taxon>
        <taxon>Linum</taxon>
    </lineage>
</organism>
<dbReference type="InterPro" id="IPR011989">
    <property type="entry name" value="ARM-like"/>
</dbReference>
<dbReference type="PANTHER" id="PTHR45958:SF14">
    <property type="entry name" value="RING-TYPE E3 UBIQUITIN TRANSFERASE"/>
    <property type="match status" value="1"/>
</dbReference>
<gene>
    <name evidence="3" type="ORF">LTRI10_LOCUS42329</name>
</gene>
<dbReference type="InterPro" id="IPR000225">
    <property type="entry name" value="Armadillo"/>
</dbReference>
<evidence type="ECO:0000256" key="2">
    <source>
        <dbReference type="PROSITE-ProRule" id="PRU00259"/>
    </source>
</evidence>
<accession>A0AAV2FVE7</accession>
<evidence type="ECO:0000256" key="1">
    <source>
        <dbReference type="ARBA" id="ARBA00022737"/>
    </source>
</evidence>
<name>A0AAV2FVE7_9ROSI</name>
<dbReference type="SUPFAM" id="SSF48371">
    <property type="entry name" value="ARM repeat"/>
    <property type="match status" value="1"/>
</dbReference>
<protein>
    <submittedName>
        <fullName evidence="3">Uncharacterized protein</fullName>
    </submittedName>
</protein>
<dbReference type="InterPro" id="IPR016024">
    <property type="entry name" value="ARM-type_fold"/>
</dbReference>
<dbReference type="Gene3D" id="1.25.10.10">
    <property type="entry name" value="Leucine-rich Repeat Variant"/>
    <property type="match status" value="1"/>
</dbReference>
<dbReference type="PROSITE" id="PS50176">
    <property type="entry name" value="ARM_REPEAT"/>
    <property type="match status" value="1"/>
</dbReference>
<dbReference type="PANTHER" id="PTHR45958">
    <property type="entry name" value="RING-TYPE E3 UBIQUITIN TRANSFERASE"/>
    <property type="match status" value="1"/>
</dbReference>
<keyword evidence="1" id="KW-0677">Repeat</keyword>
<evidence type="ECO:0000313" key="3">
    <source>
        <dbReference type="EMBL" id="CAL1402321.1"/>
    </source>
</evidence>
<feature type="repeat" description="ARM" evidence="2">
    <location>
        <begin position="86"/>
        <end position="132"/>
    </location>
</feature>
<dbReference type="Proteomes" id="UP001497516">
    <property type="component" value="Chromosome 7"/>
</dbReference>
<proteinExistence type="predicted"/>
<evidence type="ECO:0000313" key="4">
    <source>
        <dbReference type="Proteomes" id="UP001497516"/>
    </source>
</evidence>
<dbReference type="AlphaFoldDB" id="A0AAV2FVE7"/>
<dbReference type="EMBL" id="OZ034820">
    <property type="protein sequence ID" value="CAL1402321.1"/>
    <property type="molecule type" value="Genomic_DNA"/>
</dbReference>
<sequence>MRGGWMGSDLSDYRSGFEDLVIEAESWVGGAIMEWISRNVEIQVKGVVENISREPVVVESIERALDNVYWISEEHSSHRYKVRNAGLVVLMVKLLRNSSKDMGTRLRSKALMALFSMAKDEENKNIMLREGVSRLAIPQRKSENML</sequence>
<dbReference type="InterPro" id="IPR052608">
    <property type="entry name" value="U-box_domain_protein"/>
</dbReference>
<reference evidence="3 4" key="1">
    <citation type="submission" date="2024-04" db="EMBL/GenBank/DDBJ databases">
        <authorList>
            <person name="Fracassetti M."/>
        </authorList>
    </citation>
    <scope>NUCLEOTIDE SEQUENCE [LARGE SCALE GENOMIC DNA]</scope>
</reference>
<keyword evidence="4" id="KW-1185">Reference proteome</keyword>